<accession>A0ABX6SWA3</accession>
<evidence type="ECO:0000256" key="1">
    <source>
        <dbReference type="SAM" id="Coils"/>
    </source>
</evidence>
<sequence length="313" mass="34186">MSDALQGLRELARVEVERDGLQQQLQAARQQVDEATRRYVDAAAKLEQEKSDVAELESFSMARILAGLRGTRDVDLSREQAEYLAAQYATSDAEARLAAARREVIDRETRLDAIGDLEARRVELLNQRERELAADPGSLAVSTELTELAARQGGLEAEVVQLQEAITAASQASEALREASLHLGNAGSWATYDTFFGGGLVADLAKHNRLDKAGELMHRADAALAHLSAELADVRVDAVGSVGVTELARTFDIWFDNIFSDLQVRGRIHDAAARVDGLLRDVESVGRDLTRRLADAERSVSAVEDARRDLLVT</sequence>
<protein>
    <submittedName>
        <fullName evidence="2">Uncharacterized protein</fullName>
    </submittedName>
</protein>
<organism evidence="2 3">
    <name type="scientific">Aeromicrobium senzhongii</name>
    <dbReference type="NCBI Taxonomy" id="2663859"/>
    <lineage>
        <taxon>Bacteria</taxon>
        <taxon>Bacillati</taxon>
        <taxon>Actinomycetota</taxon>
        <taxon>Actinomycetes</taxon>
        <taxon>Propionibacteriales</taxon>
        <taxon>Nocardioidaceae</taxon>
        <taxon>Aeromicrobium</taxon>
    </lineage>
</organism>
<dbReference type="Proteomes" id="UP000515871">
    <property type="component" value="Chromosome"/>
</dbReference>
<keyword evidence="3" id="KW-1185">Reference proteome</keyword>
<keyword evidence="1" id="KW-0175">Coiled coil</keyword>
<reference evidence="2 3" key="1">
    <citation type="submission" date="2020-08" db="EMBL/GenBank/DDBJ databases">
        <title>Novel species in genus Aeromicrobium.</title>
        <authorList>
            <person name="Zhang G."/>
        </authorList>
    </citation>
    <scope>NUCLEOTIDE SEQUENCE [LARGE SCALE GENOMIC DNA]</scope>
    <source>
        <strain evidence="3">zg-629</strain>
    </source>
</reference>
<evidence type="ECO:0000313" key="2">
    <source>
        <dbReference type="EMBL" id="QNL95688.1"/>
    </source>
</evidence>
<proteinExistence type="predicted"/>
<dbReference type="EMBL" id="CP060587">
    <property type="protein sequence ID" value="QNL95688.1"/>
    <property type="molecule type" value="Genomic_DNA"/>
</dbReference>
<dbReference type="RefSeq" id="WP_154595088.1">
    <property type="nucleotide sequence ID" value="NZ_CP060587.1"/>
</dbReference>
<gene>
    <name evidence="2" type="ORF">H9L21_07230</name>
</gene>
<evidence type="ECO:0000313" key="3">
    <source>
        <dbReference type="Proteomes" id="UP000515871"/>
    </source>
</evidence>
<feature type="coiled-coil region" evidence="1">
    <location>
        <begin position="11"/>
        <end position="52"/>
    </location>
</feature>
<name>A0ABX6SWA3_9ACTN</name>